<keyword evidence="1" id="KW-1133">Transmembrane helix</keyword>
<keyword evidence="1" id="KW-0812">Transmembrane</keyword>
<sequence length="53" mass="5812">MTKTETSQSAAPRNKKQSLQVKIISGILASFIVLALATPFISIGILIGWLIWR</sequence>
<organism evidence="2 3">
    <name type="scientific">Chryseobacterium potabilaquae</name>
    <dbReference type="NCBI Taxonomy" id="2675057"/>
    <lineage>
        <taxon>Bacteria</taxon>
        <taxon>Pseudomonadati</taxon>
        <taxon>Bacteroidota</taxon>
        <taxon>Flavobacteriia</taxon>
        <taxon>Flavobacteriales</taxon>
        <taxon>Weeksellaceae</taxon>
        <taxon>Chryseobacterium group</taxon>
        <taxon>Chryseobacterium</taxon>
    </lineage>
</organism>
<evidence type="ECO:0000256" key="1">
    <source>
        <dbReference type="SAM" id="Phobius"/>
    </source>
</evidence>
<feature type="transmembrane region" description="Helical" evidence="1">
    <location>
        <begin position="23"/>
        <end position="52"/>
    </location>
</feature>
<reference evidence="2 3" key="1">
    <citation type="submission" date="2020-01" db="EMBL/GenBank/DDBJ databases">
        <authorList>
            <person name="Rodrigo-Torres L."/>
            <person name="Arahal R. D."/>
            <person name="Lucena T."/>
        </authorList>
    </citation>
    <scope>NUCLEOTIDE SEQUENCE [LARGE SCALE GENOMIC DNA]</scope>
    <source>
        <strain evidence="2 3">CECT 9293</strain>
    </source>
</reference>
<evidence type="ECO:0000313" key="2">
    <source>
        <dbReference type="EMBL" id="CAA7195438.1"/>
    </source>
</evidence>
<dbReference type="Proteomes" id="UP000445144">
    <property type="component" value="Unassembled WGS sequence"/>
</dbReference>
<keyword evidence="3" id="KW-1185">Reference proteome</keyword>
<protein>
    <submittedName>
        <fullName evidence="2">Uncharacterized protein</fullName>
    </submittedName>
</protein>
<accession>A0A6N4X7L4</accession>
<gene>
    <name evidence="2" type="ORF">CHRY9293_01636</name>
</gene>
<name>A0A6N4X7L4_9FLAO</name>
<keyword evidence="1" id="KW-0472">Membrane</keyword>
<evidence type="ECO:0000313" key="3">
    <source>
        <dbReference type="Proteomes" id="UP000445144"/>
    </source>
</evidence>
<dbReference type="AlphaFoldDB" id="A0A6N4X7L4"/>
<proteinExistence type="predicted"/>
<dbReference type="EMBL" id="CACVBR010000011">
    <property type="protein sequence ID" value="CAA7195438.1"/>
    <property type="molecule type" value="Genomic_DNA"/>
</dbReference>
<dbReference type="RefSeq" id="WP_162032521.1">
    <property type="nucleotide sequence ID" value="NZ_CACVBR010000011.1"/>
</dbReference>